<dbReference type="InterPro" id="IPR013780">
    <property type="entry name" value="Glyco_hydro_b"/>
</dbReference>
<keyword evidence="3" id="KW-0326">Glycosidase</keyword>
<evidence type="ECO:0000256" key="1">
    <source>
        <dbReference type="ARBA" id="ARBA00008061"/>
    </source>
</evidence>
<keyword evidence="6" id="KW-1185">Reference proteome</keyword>
<dbReference type="GO" id="GO:0004556">
    <property type="term" value="F:alpha-amylase activity"/>
    <property type="evidence" value="ECO:0007669"/>
    <property type="project" value="TreeGrafter"/>
</dbReference>
<dbReference type="SUPFAM" id="SSF51445">
    <property type="entry name" value="(Trans)glycosidases"/>
    <property type="match status" value="1"/>
</dbReference>
<dbReference type="Gene3D" id="3.20.20.80">
    <property type="entry name" value="Glycosidases"/>
    <property type="match status" value="1"/>
</dbReference>
<dbReference type="SUPFAM" id="SSF51011">
    <property type="entry name" value="Glycosyl hydrolase domain"/>
    <property type="match status" value="1"/>
</dbReference>
<proteinExistence type="inferred from homology"/>
<dbReference type="CDD" id="cd11333">
    <property type="entry name" value="AmyAc_SI_OligoGlu_DGase"/>
    <property type="match status" value="1"/>
</dbReference>
<dbReference type="InterPro" id="IPR006047">
    <property type="entry name" value="GH13_cat_dom"/>
</dbReference>
<accession>A0A1H7RSW2</accession>
<dbReference type="Gene3D" id="2.60.40.1180">
    <property type="entry name" value="Golgi alpha-mannosidase II"/>
    <property type="match status" value="1"/>
</dbReference>
<feature type="domain" description="Glycosyl hydrolase family 13 catalytic" evidence="4">
    <location>
        <begin position="13"/>
        <end position="419"/>
    </location>
</feature>
<dbReference type="RefSeq" id="WP_091409690.1">
    <property type="nucleotide sequence ID" value="NZ_FOAB01000005.1"/>
</dbReference>
<organism evidence="5 6">
    <name type="scientific">Aquimarina amphilecti</name>
    <dbReference type="NCBI Taxonomy" id="1038014"/>
    <lineage>
        <taxon>Bacteria</taxon>
        <taxon>Pseudomonadati</taxon>
        <taxon>Bacteroidota</taxon>
        <taxon>Flavobacteriia</taxon>
        <taxon>Flavobacteriales</taxon>
        <taxon>Flavobacteriaceae</taxon>
        <taxon>Aquimarina</taxon>
    </lineage>
</organism>
<name>A0A1H7RSW2_AQUAM</name>
<dbReference type="FunFam" id="3.90.400.10:FF:000002">
    <property type="entry name" value="Sucrose isomerase"/>
    <property type="match status" value="1"/>
</dbReference>
<dbReference type="FunFam" id="3.20.20.80:FF:000064">
    <property type="entry name" value="Oligo-1,6-glucosidase"/>
    <property type="match status" value="2"/>
</dbReference>
<sequence>MKLTWFRKGTIYQIYPRSFNDSNNDGIGDLRGIIEKLDYIKSLHIDIIWLSPIFSSPNDDNGYDISDYCSIMPEFGTMEDFDELLKETHSRGMRLILDLVANHCSDEHIWFEEAKKSKDNPYRDYFHWRKPGSDGNVPNNWKSFFGGSAWEYDEASGEYYLHLFTKKQPDLNWENPKVREEIYNAMRFWLDKGVDGFRMDVIPLISKAIGYPDAPDVGFRKIIEDVYANGPTVHEYLKEMNEEVISKYDAFSLAEGVGINESNAGLYINEDRKELDMLYHFDILECTIVNGKFEEVSPFNLVEMKKIFKNWRDAVHRTGWIANAMGNHDFARMVSRFGDDKKYHSESAKMLVTMLSTQNGTLNIYQGDEIGMTNITLNEIDEVRDIQSLNFYEENQLTKRYSEDLALKMINKEGRDNARTPVQWNDEINGGFSLNQPWLKSNPNSTEINVKNQDEDSSSILNFYRDLLKIRKRYDVFVFGDFEEIEFDNPNVYIYKKKLGKEEIMVLLNFSSSEETCCHKNGIRKESKVLVNNYEYVGIEDDRVLLKPYQGLILDLK</sequence>
<evidence type="ECO:0000256" key="2">
    <source>
        <dbReference type="ARBA" id="ARBA00022801"/>
    </source>
</evidence>
<dbReference type="GO" id="GO:0009313">
    <property type="term" value="P:oligosaccharide catabolic process"/>
    <property type="evidence" value="ECO:0007669"/>
    <property type="project" value="TreeGrafter"/>
</dbReference>
<dbReference type="InterPro" id="IPR017853">
    <property type="entry name" value="GH"/>
</dbReference>
<evidence type="ECO:0000313" key="5">
    <source>
        <dbReference type="EMBL" id="SEL63293.1"/>
    </source>
</evidence>
<dbReference type="NCBIfam" id="NF008183">
    <property type="entry name" value="PRK10933.1"/>
    <property type="match status" value="1"/>
</dbReference>
<protein>
    <submittedName>
        <fullName evidence="5">Oligo-1,6-glucosidase</fullName>
    </submittedName>
</protein>
<dbReference type="EMBL" id="FOAB01000005">
    <property type="protein sequence ID" value="SEL63293.1"/>
    <property type="molecule type" value="Genomic_DNA"/>
</dbReference>
<dbReference type="PANTHER" id="PTHR10357">
    <property type="entry name" value="ALPHA-AMYLASE FAMILY MEMBER"/>
    <property type="match status" value="1"/>
</dbReference>
<dbReference type="Pfam" id="PF00128">
    <property type="entry name" value="Alpha-amylase"/>
    <property type="match status" value="1"/>
</dbReference>
<evidence type="ECO:0000256" key="3">
    <source>
        <dbReference type="ARBA" id="ARBA00023295"/>
    </source>
</evidence>
<evidence type="ECO:0000313" key="6">
    <source>
        <dbReference type="Proteomes" id="UP000198521"/>
    </source>
</evidence>
<dbReference type="SMART" id="SM00642">
    <property type="entry name" value="Aamy"/>
    <property type="match status" value="1"/>
</dbReference>
<dbReference type="Gene3D" id="3.90.400.10">
    <property type="entry name" value="Oligo-1,6-glucosidase, Domain 2"/>
    <property type="match status" value="1"/>
</dbReference>
<comment type="similarity">
    <text evidence="1">Belongs to the glycosyl hydrolase 13 family.</text>
</comment>
<dbReference type="STRING" id="1038014.SAMN04487910_2860"/>
<dbReference type="Proteomes" id="UP000198521">
    <property type="component" value="Unassembled WGS sequence"/>
</dbReference>
<keyword evidence="2" id="KW-0378">Hydrolase</keyword>
<gene>
    <name evidence="5" type="ORF">SAMN04487910_2860</name>
</gene>
<dbReference type="InterPro" id="IPR045857">
    <property type="entry name" value="O16G_dom_2"/>
</dbReference>
<dbReference type="AlphaFoldDB" id="A0A1H7RSW2"/>
<evidence type="ECO:0000259" key="4">
    <source>
        <dbReference type="SMART" id="SM00642"/>
    </source>
</evidence>
<reference evidence="5 6" key="1">
    <citation type="submission" date="2016-10" db="EMBL/GenBank/DDBJ databases">
        <authorList>
            <person name="de Groot N.N."/>
        </authorList>
    </citation>
    <scope>NUCLEOTIDE SEQUENCE [LARGE SCALE GENOMIC DNA]</scope>
    <source>
        <strain evidence="5 6">DSM 25232</strain>
    </source>
</reference>
<dbReference type="OrthoDB" id="9806009at2"/>
<dbReference type="PANTHER" id="PTHR10357:SF179">
    <property type="entry name" value="NEUTRAL AND BASIC AMINO ACID TRANSPORT PROTEIN RBAT"/>
    <property type="match status" value="1"/>
</dbReference>